<reference evidence="2 3" key="1">
    <citation type="journal article" date="2020" name="ISME J.">
        <title>Uncovering the hidden diversity of litter-decomposition mechanisms in mushroom-forming fungi.</title>
        <authorList>
            <person name="Floudas D."/>
            <person name="Bentzer J."/>
            <person name="Ahren D."/>
            <person name="Johansson T."/>
            <person name="Persson P."/>
            <person name="Tunlid A."/>
        </authorList>
    </citation>
    <scope>NUCLEOTIDE SEQUENCE [LARGE SCALE GENOMIC DNA]</scope>
    <source>
        <strain evidence="2 3">CBS 101986</strain>
    </source>
</reference>
<feature type="region of interest" description="Disordered" evidence="1">
    <location>
        <begin position="459"/>
        <end position="493"/>
    </location>
</feature>
<dbReference type="Proteomes" id="UP000567179">
    <property type="component" value="Unassembled WGS sequence"/>
</dbReference>
<feature type="compositionally biased region" description="Acidic residues" evidence="1">
    <location>
        <begin position="53"/>
        <end position="69"/>
    </location>
</feature>
<gene>
    <name evidence="2" type="ORF">D9619_007959</name>
</gene>
<evidence type="ECO:0000313" key="3">
    <source>
        <dbReference type="Proteomes" id="UP000567179"/>
    </source>
</evidence>
<feature type="region of interest" description="Disordered" evidence="1">
    <location>
        <begin position="531"/>
        <end position="589"/>
    </location>
</feature>
<evidence type="ECO:0000256" key="1">
    <source>
        <dbReference type="SAM" id="MobiDB-lite"/>
    </source>
</evidence>
<evidence type="ECO:0000313" key="2">
    <source>
        <dbReference type="EMBL" id="KAF5310660.1"/>
    </source>
</evidence>
<feature type="region of interest" description="Disordered" evidence="1">
    <location>
        <begin position="266"/>
        <end position="295"/>
    </location>
</feature>
<feature type="region of interest" description="Disordered" evidence="1">
    <location>
        <begin position="49"/>
        <end position="73"/>
    </location>
</feature>
<keyword evidence="3" id="KW-1185">Reference proteome</keyword>
<feature type="compositionally biased region" description="Basic residues" evidence="1">
    <location>
        <begin position="532"/>
        <end position="541"/>
    </location>
</feature>
<accession>A0A8H5ESD8</accession>
<comment type="caution">
    <text evidence="2">The sequence shown here is derived from an EMBL/GenBank/DDBJ whole genome shotgun (WGS) entry which is preliminary data.</text>
</comment>
<feature type="compositionally biased region" description="Polar residues" evidence="1">
    <location>
        <begin position="542"/>
        <end position="589"/>
    </location>
</feature>
<name>A0A8H5ESD8_9AGAR</name>
<sequence>MAPSIWTIPERNFLNAYRTRHKTPDEDGRIILLEAKIIPRFLVEFYGSAQPSESDDDEGEQDEEIEEEKESSVKQKIQTWFHHKSPLNQIDDDKRKLRGTQEEREVMTPYIELYRVAGETARKILVTTRALPDFVRRVNEVGKLENLSSERRKQYKKYVTDWLIIEAYHKDKSLTHSGGIDLDANSGHHSPEKGPSSRDAPAQKRKIQPSDDSVVVKKQKISSGVANTINATLRAENTSSPLQKPTLPPAPPHMPSTTILAAKLAPPGDSNRSRLIPSSRPVSGPSLGARSQCFPPDNDAPTAIMTSDHLKYKSLKNQPGSASMLQRLDDTIQPATTAKTIRQGAAGSNLNLKHSKRQKSNVLLDTTSAPTAWLDEQKRLERNSLEEVMARQEAAWAQVVAARVNSQLKEQRLASANRAATAPQSSDEPQSSIAAPYQAAEARTTGRKCSVHKQKVLATAPSSITKEPITPLTPQPEASTEPPIPEDSPNNDIQQDNITQLQEMDDKFEAMSSRLERMEEILLGVQDQLTKSAKKKKKKHNGASSSGQTREPSSAGGTIDTFSHQAPSSSTATARKAENNSGATPNGAISFSSWVKLGQVGSSEGRVVTIL</sequence>
<feature type="region of interest" description="Disordered" evidence="1">
    <location>
        <begin position="415"/>
        <end position="439"/>
    </location>
</feature>
<organism evidence="2 3">
    <name type="scientific">Psilocybe cf. subviscida</name>
    <dbReference type="NCBI Taxonomy" id="2480587"/>
    <lineage>
        <taxon>Eukaryota</taxon>
        <taxon>Fungi</taxon>
        <taxon>Dikarya</taxon>
        <taxon>Basidiomycota</taxon>
        <taxon>Agaricomycotina</taxon>
        <taxon>Agaricomycetes</taxon>
        <taxon>Agaricomycetidae</taxon>
        <taxon>Agaricales</taxon>
        <taxon>Agaricineae</taxon>
        <taxon>Strophariaceae</taxon>
        <taxon>Psilocybe</taxon>
    </lineage>
</organism>
<proteinExistence type="predicted"/>
<dbReference type="EMBL" id="JAACJJ010000057">
    <property type="protein sequence ID" value="KAF5310660.1"/>
    <property type="molecule type" value="Genomic_DNA"/>
</dbReference>
<dbReference type="AlphaFoldDB" id="A0A8H5ESD8"/>
<feature type="compositionally biased region" description="Polar residues" evidence="1">
    <location>
        <begin position="422"/>
        <end position="433"/>
    </location>
</feature>
<feature type="region of interest" description="Disordered" evidence="1">
    <location>
        <begin position="179"/>
        <end position="219"/>
    </location>
</feature>
<feature type="region of interest" description="Disordered" evidence="1">
    <location>
        <begin position="234"/>
        <end position="253"/>
    </location>
</feature>
<protein>
    <submittedName>
        <fullName evidence="2">Uncharacterized protein</fullName>
    </submittedName>
</protein>